<dbReference type="GO" id="GO:0016747">
    <property type="term" value="F:acyltransferase activity, transferring groups other than amino-acyl groups"/>
    <property type="evidence" value="ECO:0007669"/>
    <property type="project" value="UniProtKB-ARBA"/>
</dbReference>
<dbReference type="PANTHER" id="PTHR34069">
    <property type="entry name" value="3-OXOACYL-[ACYL-CARRIER-PROTEIN] SYNTHASE 3"/>
    <property type="match status" value="1"/>
</dbReference>
<organism evidence="1">
    <name type="scientific">Streptomyces sp. NBC_00003</name>
    <dbReference type="NCBI Taxonomy" id="2903608"/>
    <lineage>
        <taxon>Bacteria</taxon>
        <taxon>Bacillati</taxon>
        <taxon>Actinomycetota</taxon>
        <taxon>Actinomycetes</taxon>
        <taxon>Kitasatosporales</taxon>
        <taxon>Streptomycetaceae</taxon>
        <taxon>Streptomyces</taxon>
    </lineage>
</organism>
<evidence type="ECO:0000313" key="1">
    <source>
        <dbReference type="EMBL" id="WTW60967.1"/>
    </source>
</evidence>
<sequence>MREFGPAAPRETVGIAAASRWLPDGASQVREAVDSGRIRSRTARELGHESLPAAEDTAAPDMAVRAARAVLDATGTDPGRLDVLCHAWMYYQGHDLWSPSHYIAAELGAARAVPVGVQQVCNGGATALDMAASWLRDRRERAPDGTAWGLVTTGDRFAEPGFDRWAGDYGVAYGDGGTALLVRTPAGPGDALLLRALATVAAPELESMHRSGDPFGVAPRTHRDQVNMRATKRSYLRQHGNEGFTAANERSIRTVVAQALGDAGMSPRDPRLRCVVLPRFGLKTLREAWIPVLAECVAAPPVDYGRATGHLGAGDAAAGLADLIDGAVLAPGEVALVLSAGAGFTWSCLVVEAPPAVSRPARQNSTHNSEEPTKR</sequence>
<reference evidence="1" key="1">
    <citation type="submission" date="2022-10" db="EMBL/GenBank/DDBJ databases">
        <title>The complete genomes of actinobacterial strains from the NBC collection.</title>
        <authorList>
            <person name="Joergensen T.S."/>
            <person name="Alvarez Arevalo M."/>
            <person name="Sterndorff E.B."/>
            <person name="Faurdal D."/>
            <person name="Vuksanovic O."/>
            <person name="Mourched A.-S."/>
            <person name="Charusanti P."/>
            <person name="Shaw S."/>
            <person name="Blin K."/>
            <person name="Weber T."/>
        </authorList>
    </citation>
    <scope>NUCLEOTIDE SEQUENCE</scope>
    <source>
        <strain evidence="1">NBC_00003</strain>
    </source>
</reference>
<dbReference type="AlphaFoldDB" id="A0AAU2V0U9"/>
<accession>A0AAU2V0U9</accession>
<dbReference type="PANTHER" id="PTHR34069:SF2">
    <property type="entry name" value="BETA-KETOACYL-[ACYL-CARRIER-PROTEIN] SYNTHASE III"/>
    <property type="match status" value="1"/>
</dbReference>
<dbReference type="EMBL" id="CP108318">
    <property type="protein sequence ID" value="WTW60967.1"/>
    <property type="molecule type" value="Genomic_DNA"/>
</dbReference>
<proteinExistence type="predicted"/>
<dbReference type="SUPFAM" id="SSF53901">
    <property type="entry name" value="Thiolase-like"/>
    <property type="match status" value="1"/>
</dbReference>
<dbReference type="GO" id="GO:0044550">
    <property type="term" value="P:secondary metabolite biosynthetic process"/>
    <property type="evidence" value="ECO:0007669"/>
    <property type="project" value="TreeGrafter"/>
</dbReference>
<protein>
    <submittedName>
        <fullName evidence="1">Ketoacyl-ACP synthase III family protein</fullName>
    </submittedName>
</protein>
<dbReference type="Gene3D" id="3.40.47.10">
    <property type="match status" value="2"/>
</dbReference>
<gene>
    <name evidence="1" type="ORF">OG549_10060</name>
</gene>
<dbReference type="CDD" id="cd00827">
    <property type="entry name" value="init_cond_enzymes"/>
    <property type="match status" value="1"/>
</dbReference>
<name>A0AAU2V0U9_9ACTN</name>
<dbReference type="InterPro" id="IPR016039">
    <property type="entry name" value="Thiolase-like"/>
</dbReference>